<evidence type="ECO:0000256" key="4">
    <source>
        <dbReference type="ARBA" id="ARBA00022475"/>
    </source>
</evidence>
<evidence type="ECO:0000259" key="9">
    <source>
        <dbReference type="PROSITE" id="PS50850"/>
    </source>
</evidence>
<keyword evidence="4" id="KW-1003">Cell membrane</keyword>
<dbReference type="SUPFAM" id="SSF103473">
    <property type="entry name" value="MFS general substrate transporter"/>
    <property type="match status" value="1"/>
</dbReference>
<evidence type="ECO:0000256" key="3">
    <source>
        <dbReference type="ARBA" id="ARBA00022448"/>
    </source>
</evidence>
<dbReference type="STRING" id="573024.SAMN05216208_3429"/>
<dbReference type="PANTHER" id="PTHR23502">
    <property type="entry name" value="MAJOR FACILITATOR SUPERFAMILY"/>
    <property type="match status" value="1"/>
</dbReference>
<feature type="transmembrane region" description="Helical" evidence="8">
    <location>
        <begin position="168"/>
        <end position="186"/>
    </location>
</feature>
<dbReference type="RefSeq" id="WP_076533782.1">
    <property type="nucleotide sequence ID" value="NZ_FOAC01000005.1"/>
</dbReference>
<dbReference type="Proteomes" id="UP000186019">
    <property type="component" value="Unassembled WGS sequence"/>
</dbReference>
<feature type="transmembrane region" description="Helical" evidence="8">
    <location>
        <begin position="217"/>
        <end position="237"/>
    </location>
</feature>
<evidence type="ECO:0000256" key="2">
    <source>
        <dbReference type="ARBA" id="ARBA00006236"/>
    </source>
</evidence>
<dbReference type="CDD" id="cd17320">
    <property type="entry name" value="MFS_MdfA_MDR_like"/>
    <property type="match status" value="1"/>
</dbReference>
<comment type="similarity">
    <text evidence="2 8">Belongs to the major facilitator superfamily. Bcr/CmlA family.</text>
</comment>
<dbReference type="GO" id="GO:0005886">
    <property type="term" value="C:plasma membrane"/>
    <property type="evidence" value="ECO:0007669"/>
    <property type="project" value="UniProtKB-SubCell"/>
</dbReference>
<dbReference type="InterPro" id="IPR004812">
    <property type="entry name" value="Efflux_drug-R_Bcr/CmlA"/>
</dbReference>
<dbReference type="InterPro" id="IPR036259">
    <property type="entry name" value="MFS_trans_sf"/>
</dbReference>
<dbReference type="NCBIfam" id="TIGR00710">
    <property type="entry name" value="efflux_Bcr_CflA"/>
    <property type="match status" value="1"/>
</dbReference>
<accession>A0A1N7GVM5</accession>
<feature type="transmembrane region" description="Helical" evidence="8">
    <location>
        <begin position="373"/>
        <end position="395"/>
    </location>
</feature>
<dbReference type="Pfam" id="PF07690">
    <property type="entry name" value="MFS_1"/>
    <property type="match status" value="1"/>
</dbReference>
<evidence type="ECO:0000256" key="6">
    <source>
        <dbReference type="ARBA" id="ARBA00022989"/>
    </source>
</evidence>
<keyword evidence="5 8" id="KW-0812">Transmembrane</keyword>
<keyword evidence="7 8" id="KW-0472">Membrane</keyword>
<reference evidence="10 11" key="1">
    <citation type="submission" date="2017-01" db="EMBL/GenBank/DDBJ databases">
        <authorList>
            <person name="Mah S.A."/>
            <person name="Swanson W.J."/>
            <person name="Moy G.W."/>
            <person name="Vacquier V.D."/>
        </authorList>
    </citation>
    <scope>NUCLEOTIDE SEQUENCE [LARGE SCALE GENOMIC DNA]</scope>
    <source>
        <strain evidence="10 11">DSM 29590</strain>
    </source>
</reference>
<organism evidence="10 11">
    <name type="scientific">Roseovarius nanhaiticus</name>
    <dbReference type="NCBI Taxonomy" id="573024"/>
    <lineage>
        <taxon>Bacteria</taxon>
        <taxon>Pseudomonadati</taxon>
        <taxon>Pseudomonadota</taxon>
        <taxon>Alphaproteobacteria</taxon>
        <taxon>Rhodobacterales</taxon>
        <taxon>Roseobacteraceae</taxon>
        <taxon>Roseovarius</taxon>
    </lineage>
</organism>
<protein>
    <recommendedName>
        <fullName evidence="8">Bcr/CflA family efflux transporter</fullName>
    </recommendedName>
</protein>
<gene>
    <name evidence="10" type="ORF">SAMN05421666_2129</name>
</gene>
<dbReference type="AlphaFoldDB" id="A0A1N7GVM5"/>
<evidence type="ECO:0000313" key="10">
    <source>
        <dbReference type="EMBL" id="SIS16614.1"/>
    </source>
</evidence>
<feature type="transmembrane region" description="Helical" evidence="8">
    <location>
        <begin position="249"/>
        <end position="274"/>
    </location>
</feature>
<dbReference type="Gene3D" id="1.20.1720.10">
    <property type="entry name" value="Multidrug resistance protein D"/>
    <property type="match status" value="1"/>
</dbReference>
<dbReference type="InterPro" id="IPR020846">
    <property type="entry name" value="MFS_dom"/>
</dbReference>
<feature type="transmembrane region" description="Helical" evidence="8">
    <location>
        <begin position="109"/>
        <end position="126"/>
    </location>
</feature>
<keyword evidence="8" id="KW-0997">Cell inner membrane</keyword>
<dbReference type="PROSITE" id="PS50850">
    <property type="entry name" value="MFS"/>
    <property type="match status" value="1"/>
</dbReference>
<feature type="transmembrane region" description="Helical" evidence="8">
    <location>
        <begin position="286"/>
        <end position="305"/>
    </location>
</feature>
<dbReference type="GO" id="GO:1990961">
    <property type="term" value="P:xenobiotic detoxification by transmembrane export across the plasma membrane"/>
    <property type="evidence" value="ECO:0007669"/>
    <property type="project" value="InterPro"/>
</dbReference>
<feature type="transmembrane region" description="Helical" evidence="8">
    <location>
        <begin position="52"/>
        <end position="68"/>
    </location>
</feature>
<feature type="transmembrane region" description="Helical" evidence="8">
    <location>
        <begin position="344"/>
        <end position="367"/>
    </location>
</feature>
<keyword evidence="3 8" id="KW-0813">Transport</keyword>
<dbReference type="GO" id="GO:0042910">
    <property type="term" value="F:xenobiotic transmembrane transporter activity"/>
    <property type="evidence" value="ECO:0007669"/>
    <property type="project" value="InterPro"/>
</dbReference>
<feature type="transmembrane region" description="Helical" evidence="8">
    <location>
        <begin position="311"/>
        <end position="332"/>
    </location>
</feature>
<evidence type="ECO:0000256" key="1">
    <source>
        <dbReference type="ARBA" id="ARBA00004651"/>
    </source>
</evidence>
<dbReference type="PANTHER" id="PTHR23502:SF132">
    <property type="entry name" value="POLYAMINE TRANSPORTER 2-RELATED"/>
    <property type="match status" value="1"/>
</dbReference>
<feature type="transmembrane region" description="Helical" evidence="8">
    <location>
        <begin position="138"/>
        <end position="162"/>
    </location>
</feature>
<evidence type="ECO:0000256" key="8">
    <source>
        <dbReference type="RuleBase" id="RU365088"/>
    </source>
</evidence>
<evidence type="ECO:0000256" key="7">
    <source>
        <dbReference type="ARBA" id="ARBA00023136"/>
    </source>
</evidence>
<sequence>MQRPVTPLPLTEFVIMLAMMISIVALSTDMMLPGLATIGHDLGVDDLNDTQLIVSSLFLGFACGQALAGPLSDTFGRKPVIYLGYAIFILGCLLSLTATSWTAMIAGRVLQGLGAASPRIVSLALVRDGYGGRAMARIMSIVMAVFVLVPTIAPALGQGVIWLAGWRATFLVLIVMALLAGLWFALRQPETLPLHERRPFSARAIGRGLREILCNRTSMGATIALGFIFGAFLAYLSTAQQVYEGVYDAGSLFALYFGMAALSIGGAAVANSMLVMRLGMRFLTRYALIGLIALAALFAVPALAWGGVPPLALFIGWLIASFFCVGLLFGNLNALAMEPLGHMAGLGAALIGSVSNFIALPISYVIGHAFNGTVYPLLAGFAVVGALALAVFLWAERGTTPAPQTGA</sequence>
<dbReference type="OrthoDB" id="9800416at2"/>
<evidence type="ECO:0000313" key="11">
    <source>
        <dbReference type="Proteomes" id="UP000186019"/>
    </source>
</evidence>
<dbReference type="EMBL" id="FTNV01000002">
    <property type="protein sequence ID" value="SIS16614.1"/>
    <property type="molecule type" value="Genomic_DNA"/>
</dbReference>
<feature type="transmembrane region" description="Helical" evidence="8">
    <location>
        <begin position="12"/>
        <end position="32"/>
    </location>
</feature>
<dbReference type="InterPro" id="IPR011701">
    <property type="entry name" value="MFS"/>
</dbReference>
<evidence type="ECO:0000256" key="5">
    <source>
        <dbReference type="ARBA" id="ARBA00022692"/>
    </source>
</evidence>
<feature type="transmembrane region" description="Helical" evidence="8">
    <location>
        <begin position="80"/>
        <end position="103"/>
    </location>
</feature>
<name>A0A1N7GVM5_9RHOB</name>
<keyword evidence="6 8" id="KW-1133">Transmembrane helix</keyword>
<feature type="domain" description="Major facilitator superfamily (MFS) profile" evidence="9">
    <location>
        <begin position="13"/>
        <end position="397"/>
    </location>
</feature>
<proteinExistence type="inferred from homology"/>
<keyword evidence="11" id="KW-1185">Reference proteome</keyword>
<comment type="subcellular location">
    <subcellularLocation>
        <location evidence="8">Cell inner membrane</location>
        <topology evidence="8">Multi-pass membrane protein</topology>
    </subcellularLocation>
    <subcellularLocation>
        <location evidence="1">Cell membrane</location>
        <topology evidence="1">Multi-pass membrane protein</topology>
    </subcellularLocation>
</comment>